<evidence type="ECO:0000313" key="5">
    <source>
        <dbReference type="Proteomes" id="UP000184080"/>
    </source>
</evidence>
<accession>A0A1M6J7M0</accession>
<dbReference type="InterPro" id="IPR043831">
    <property type="entry name" value="DUF5808"/>
</dbReference>
<dbReference type="Pfam" id="PF10882">
    <property type="entry name" value="bPH_5"/>
    <property type="match status" value="1"/>
</dbReference>
<feature type="transmembrane region" description="Helical" evidence="1">
    <location>
        <begin position="143"/>
        <end position="160"/>
    </location>
</feature>
<dbReference type="InterPro" id="IPR027783">
    <property type="entry name" value="Bacterial_PH-related"/>
</dbReference>
<dbReference type="AlphaFoldDB" id="A0A1M6J7M0"/>
<feature type="transmembrane region" description="Helical" evidence="1">
    <location>
        <begin position="6"/>
        <end position="24"/>
    </location>
</feature>
<dbReference type="Pfam" id="PF19124">
    <property type="entry name" value="DUF5808"/>
    <property type="match status" value="1"/>
</dbReference>
<feature type="transmembrane region" description="Helical" evidence="1">
    <location>
        <begin position="166"/>
        <end position="188"/>
    </location>
</feature>
<dbReference type="Proteomes" id="UP000184080">
    <property type="component" value="Unassembled WGS sequence"/>
</dbReference>
<evidence type="ECO:0000256" key="1">
    <source>
        <dbReference type="SAM" id="Phobius"/>
    </source>
</evidence>
<proteinExistence type="predicted"/>
<keyword evidence="1" id="KW-0812">Transmembrane</keyword>
<name>A0A1M6J7M0_9CLOT</name>
<dbReference type="OrthoDB" id="157646at2"/>
<keyword evidence="1" id="KW-0472">Membrane</keyword>
<keyword evidence="1" id="KW-1133">Transmembrane helix</keyword>
<protein>
    <submittedName>
        <fullName evidence="4">Uncharacterized membrane protein</fullName>
    </submittedName>
</protein>
<dbReference type="STRING" id="1121298.SAMN05444401_2979"/>
<gene>
    <name evidence="4" type="ORF">SAMN05444401_2979</name>
</gene>
<organism evidence="4 5">
    <name type="scientific">Clostridium amylolyticum</name>
    <dbReference type="NCBI Taxonomy" id="1121298"/>
    <lineage>
        <taxon>Bacteria</taxon>
        <taxon>Bacillati</taxon>
        <taxon>Bacillota</taxon>
        <taxon>Clostridia</taxon>
        <taxon>Eubacteriales</taxon>
        <taxon>Clostridiaceae</taxon>
        <taxon>Clostridium</taxon>
    </lineage>
</organism>
<reference evidence="4 5" key="1">
    <citation type="submission" date="2016-11" db="EMBL/GenBank/DDBJ databases">
        <authorList>
            <person name="Jaros S."/>
            <person name="Januszkiewicz K."/>
            <person name="Wedrychowicz H."/>
        </authorList>
    </citation>
    <scope>NUCLEOTIDE SEQUENCE [LARGE SCALE GENOMIC DNA]</scope>
    <source>
        <strain evidence="4 5">DSM 21864</strain>
    </source>
</reference>
<feature type="domain" description="Bacterial Pleckstrin homology" evidence="2">
    <location>
        <begin position="358"/>
        <end position="440"/>
    </location>
</feature>
<evidence type="ECO:0000313" key="4">
    <source>
        <dbReference type="EMBL" id="SHJ42645.1"/>
    </source>
</evidence>
<dbReference type="EMBL" id="FQZO01000005">
    <property type="protein sequence ID" value="SHJ42645.1"/>
    <property type="molecule type" value="Genomic_DNA"/>
</dbReference>
<sequence length="460" mass="53300">MVSIIFLSTIIIFAIALLATNESASKANNNIILGVTLPYGHLDDILVKNIVAKYKKLSRLLILIFVVISIPTLLIKNYTSFYMAYTFICIAALLYFNHKLYIKYFKELFTLKKNNNWFLGTKRIVSVDTKVSRIKNKMPVSKFYFIPSFIISFIPILMVITSKKYFNASSIFVSLIPLLLIVPFLYLYKSYSSKRSVVYSQNTEINLYCNYLHKRLWSRCWIIIASITAITNVLTVLYTLNIYSNTILFIINIALYTIVSLFLIISTHKKIREEQNTLSIASENPIYTDDDDYWEKGYYYNPNDTRVSVEKRIGYGFTFNMANKKAKLMTFIIYGLTISLVLFLSIMFIIFDTSEFKLTIDGDTAKISAPVYGYSFNINDVKEVKKIDTLPRGPRTNGASTDRYNLGNYNLNNYGKSKMYVYNENPPFIVIKLDNMYVFLNGKTKDATERYYNMLLERIK</sequence>
<feature type="transmembrane region" description="Helical" evidence="1">
    <location>
        <begin position="246"/>
        <end position="265"/>
    </location>
</feature>
<feature type="transmembrane region" description="Helical" evidence="1">
    <location>
        <begin position="331"/>
        <end position="351"/>
    </location>
</feature>
<dbReference type="RefSeq" id="WP_073008307.1">
    <property type="nucleotide sequence ID" value="NZ_FQZO01000005.1"/>
</dbReference>
<feature type="domain" description="DUF5808" evidence="3">
    <location>
        <begin position="302"/>
        <end position="327"/>
    </location>
</feature>
<feature type="transmembrane region" description="Helical" evidence="1">
    <location>
        <begin position="220"/>
        <end position="240"/>
    </location>
</feature>
<keyword evidence="5" id="KW-1185">Reference proteome</keyword>
<feature type="transmembrane region" description="Helical" evidence="1">
    <location>
        <begin position="57"/>
        <end position="75"/>
    </location>
</feature>
<feature type="transmembrane region" description="Helical" evidence="1">
    <location>
        <begin position="81"/>
        <end position="97"/>
    </location>
</feature>
<evidence type="ECO:0000259" key="2">
    <source>
        <dbReference type="Pfam" id="PF10882"/>
    </source>
</evidence>
<evidence type="ECO:0000259" key="3">
    <source>
        <dbReference type="Pfam" id="PF19124"/>
    </source>
</evidence>